<organism evidence="1 2">
    <name type="scientific">Camellia lanceoleosa</name>
    <dbReference type="NCBI Taxonomy" id="1840588"/>
    <lineage>
        <taxon>Eukaryota</taxon>
        <taxon>Viridiplantae</taxon>
        <taxon>Streptophyta</taxon>
        <taxon>Embryophyta</taxon>
        <taxon>Tracheophyta</taxon>
        <taxon>Spermatophyta</taxon>
        <taxon>Magnoliopsida</taxon>
        <taxon>eudicotyledons</taxon>
        <taxon>Gunneridae</taxon>
        <taxon>Pentapetalae</taxon>
        <taxon>asterids</taxon>
        <taxon>Ericales</taxon>
        <taxon>Theaceae</taxon>
        <taxon>Camellia</taxon>
    </lineage>
</organism>
<keyword evidence="2" id="KW-1185">Reference proteome</keyword>
<dbReference type="EMBL" id="CM045769">
    <property type="protein sequence ID" value="KAI7994014.1"/>
    <property type="molecule type" value="Genomic_DNA"/>
</dbReference>
<gene>
    <name evidence="1" type="ORF">LOK49_LG11G00774</name>
</gene>
<evidence type="ECO:0000313" key="1">
    <source>
        <dbReference type="EMBL" id="KAI7994014.1"/>
    </source>
</evidence>
<name>A0ACC0FZ96_9ERIC</name>
<accession>A0ACC0FZ96</accession>
<protein>
    <submittedName>
        <fullName evidence="1">Uncharacterized protein</fullName>
    </submittedName>
</protein>
<comment type="caution">
    <text evidence="1">The sequence shown here is derived from an EMBL/GenBank/DDBJ whole genome shotgun (WGS) entry which is preliminary data.</text>
</comment>
<proteinExistence type="predicted"/>
<dbReference type="Proteomes" id="UP001060215">
    <property type="component" value="Chromosome 12"/>
</dbReference>
<sequence length="143" mass="16071">MDVFLLENEKVTVAKTNVLSWEVENAISQGIIKVVHIPNAGATPPAPKTRSNYKAEIAANPSSSFFPQARKTSADRNPVEFLLSLHALQHLLDDVRWMPFLSPERLRQDKHHIARKFLSRSNWFASKNDHLLLCLASIAFLAG</sequence>
<reference evidence="1 2" key="1">
    <citation type="journal article" date="2022" name="Plant J.">
        <title>Chromosome-level genome of Camellia lanceoleosa provides a valuable resource for understanding genome evolution and self-incompatibility.</title>
        <authorList>
            <person name="Gong W."/>
            <person name="Xiao S."/>
            <person name="Wang L."/>
            <person name="Liao Z."/>
            <person name="Chang Y."/>
            <person name="Mo W."/>
            <person name="Hu G."/>
            <person name="Li W."/>
            <person name="Zhao G."/>
            <person name="Zhu H."/>
            <person name="Hu X."/>
            <person name="Ji K."/>
            <person name="Xiang X."/>
            <person name="Song Q."/>
            <person name="Yuan D."/>
            <person name="Jin S."/>
            <person name="Zhang L."/>
        </authorList>
    </citation>
    <scope>NUCLEOTIDE SEQUENCE [LARGE SCALE GENOMIC DNA]</scope>
    <source>
        <strain evidence="1">SQ_2022a</strain>
    </source>
</reference>
<evidence type="ECO:0000313" key="2">
    <source>
        <dbReference type="Proteomes" id="UP001060215"/>
    </source>
</evidence>